<feature type="compositionally biased region" description="Low complexity" evidence="1">
    <location>
        <begin position="23"/>
        <end position="32"/>
    </location>
</feature>
<feature type="region of interest" description="Disordered" evidence="1">
    <location>
        <begin position="1"/>
        <end position="32"/>
    </location>
</feature>
<keyword evidence="4" id="KW-1185">Reference proteome</keyword>
<feature type="domain" description="GYF" evidence="2">
    <location>
        <begin position="54"/>
        <end position="101"/>
    </location>
</feature>
<accession>A0A290XH41</accession>
<dbReference type="EMBL" id="CP023406">
    <property type="protein sequence ID" value="ATD68482.1"/>
    <property type="molecule type" value="Genomic_DNA"/>
</dbReference>
<gene>
    <name evidence="3" type="ORF">CNR27_14425</name>
</gene>
<reference evidence="4" key="1">
    <citation type="submission" date="2017-09" db="EMBL/GenBank/DDBJ databases">
        <title>Luteimonas liuhanmingii sp.nov., isolated from the intestinal contents of Tibetan Plateau Pika in Yushu, Qinghai Province, China.</title>
        <authorList>
            <person name="Gui Z."/>
        </authorList>
    </citation>
    <scope>NUCLEOTIDE SEQUENCE [LARGE SCALE GENOMIC DNA]</scope>
    <source>
        <strain evidence="4">100111</strain>
    </source>
</reference>
<dbReference type="AlphaFoldDB" id="A0A290XH41"/>
<evidence type="ECO:0000313" key="3">
    <source>
        <dbReference type="EMBL" id="ATD68482.1"/>
    </source>
</evidence>
<name>A0A290XH41_9GAMM</name>
<protein>
    <recommendedName>
        <fullName evidence="2">GYF domain-containing protein</fullName>
    </recommendedName>
</protein>
<feature type="compositionally biased region" description="Low complexity" evidence="1">
    <location>
        <begin position="142"/>
        <end position="151"/>
    </location>
</feature>
<proteinExistence type="predicted"/>
<evidence type="ECO:0000313" key="4">
    <source>
        <dbReference type="Proteomes" id="UP000218968"/>
    </source>
</evidence>
<evidence type="ECO:0000259" key="2">
    <source>
        <dbReference type="Pfam" id="PF14237"/>
    </source>
</evidence>
<dbReference type="KEGG" id="lum:CNR27_14425"/>
<dbReference type="InterPro" id="IPR025640">
    <property type="entry name" value="GYF_2"/>
</dbReference>
<dbReference type="Proteomes" id="UP000218968">
    <property type="component" value="Chromosome"/>
</dbReference>
<feature type="region of interest" description="Disordered" evidence="1">
    <location>
        <begin position="116"/>
        <end position="170"/>
    </location>
</feature>
<evidence type="ECO:0000256" key="1">
    <source>
        <dbReference type="SAM" id="MobiDB-lite"/>
    </source>
</evidence>
<sequence length="170" mass="18737">MNSGEWPGVRPRREATPMSDPVPRAAGRPAPRLHAYRRSGRTATRLTSRSMTRWYYLDGGNTRRGPITAAALRQLRQRGRLDDSTLPWRDGLPAWTPLRGLAQKLNWRRACVRGRRRTFKSRPAPETAGAALHPAGGGPATGGASVVPAAGARRRNPPLHSITDPETLRR</sequence>
<dbReference type="Pfam" id="PF14237">
    <property type="entry name" value="GYF_2"/>
    <property type="match status" value="1"/>
</dbReference>
<organism evidence="3 4">
    <name type="scientific">Luteimonas chenhongjianii</name>
    <dbReference type="NCBI Taxonomy" id="2006110"/>
    <lineage>
        <taxon>Bacteria</taxon>
        <taxon>Pseudomonadati</taxon>
        <taxon>Pseudomonadota</taxon>
        <taxon>Gammaproteobacteria</taxon>
        <taxon>Lysobacterales</taxon>
        <taxon>Lysobacteraceae</taxon>
        <taxon>Luteimonas</taxon>
    </lineage>
</organism>